<dbReference type="AlphaFoldDB" id="A0A9Q2NUH7"/>
<accession>A0A9Q2NUH7</accession>
<gene>
    <name evidence="1" type="ORF">JQX41_08200</name>
    <name evidence="2" type="ORF">JQX48_08205</name>
</gene>
<organism evidence="1 3">
    <name type="scientific">Marivita cryptomonadis</name>
    <dbReference type="NCBI Taxonomy" id="505252"/>
    <lineage>
        <taxon>Bacteria</taxon>
        <taxon>Pseudomonadati</taxon>
        <taxon>Pseudomonadota</taxon>
        <taxon>Alphaproteobacteria</taxon>
        <taxon>Rhodobacterales</taxon>
        <taxon>Roseobacteraceae</taxon>
        <taxon>Marivita</taxon>
    </lineage>
</organism>
<keyword evidence="4" id="KW-1185">Reference proteome</keyword>
<dbReference type="Proteomes" id="UP000809440">
    <property type="component" value="Unassembled WGS sequence"/>
</dbReference>
<protein>
    <submittedName>
        <fullName evidence="1">Uncharacterized protein</fullName>
    </submittedName>
</protein>
<proteinExistence type="predicted"/>
<dbReference type="GeneID" id="62640831"/>
<sequence>MPANPAIPSSPLAILRGPFRDVANYLSGGGNFPRAQERIWINPTRLTRIYTRNPAETPDYKRRHSGMVLAGDWDQCTEPLDQSWKIAACLAHFRDGVPWHETGVYDRMQEMIDTRGPFDSCTSMADIIARYKKIDALYSEIRENGFRDETVYKLGTPRLPEGVFVHLDRNGHPIFGAIGNHRLGIARALGLTRIPAQLGVVHPGAIDTNALAKWRSAKA</sequence>
<evidence type="ECO:0000313" key="2">
    <source>
        <dbReference type="EMBL" id="MBM2416945.1"/>
    </source>
</evidence>
<dbReference type="OrthoDB" id="1495959at2"/>
<evidence type="ECO:0000313" key="4">
    <source>
        <dbReference type="Proteomes" id="UP000809440"/>
    </source>
</evidence>
<dbReference type="Proteomes" id="UP000755667">
    <property type="component" value="Unassembled WGS sequence"/>
</dbReference>
<dbReference type="RefSeq" id="WP_085629092.1">
    <property type="nucleotide sequence ID" value="NZ_JAFBWU010000004.1"/>
</dbReference>
<dbReference type="EMBL" id="JAFBXE010000004">
    <property type="protein sequence ID" value="MBM2412277.1"/>
    <property type="molecule type" value="Genomic_DNA"/>
</dbReference>
<reference evidence="1 4" key="1">
    <citation type="submission" date="2021-01" db="EMBL/GenBank/DDBJ databases">
        <title>Diatom-associated Roseobacters Show Island Model of Population Structure.</title>
        <authorList>
            <person name="Qu L."/>
            <person name="Feng X."/>
            <person name="Chen Y."/>
            <person name="Li L."/>
            <person name="Wang X."/>
            <person name="Hu Z."/>
            <person name="Wang H."/>
            <person name="Luo H."/>
        </authorList>
    </citation>
    <scope>NUCLEOTIDE SEQUENCE</scope>
    <source>
        <strain evidence="2 4">CC28-63</strain>
        <strain evidence="1">CC28-69</strain>
    </source>
</reference>
<evidence type="ECO:0000313" key="1">
    <source>
        <dbReference type="EMBL" id="MBM2412277.1"/>
    </source>
</evidence>
<dbReference type="EMBL" id="JAFBXF010000004">
    <property type="protein sequence ID" value="MBM2416945.1"/>
    <property type="molecule type" value="Genomic_DNA"/>
</dbReference>
<name>A0A9Q2NUH7_9RHOB</name>
<evidence type="ECO:0000313" key="3">
    <source>
        <dbReference type="Proteomes" id="UP000755667"/>
    </source>
</evidence>
<comment type="caution">
    <text evidence="1">The sequence shown here is derived from an EMBL/GenBank/DDBJ whole genome shotgun (WGS) entry which is preliminary data.</text>
</comment>